<keyword evidence="2" id="KW-1185">Reference proteome</keyword>
<dbReference type="RefSeq" id="WP_310458023.1">
    <property type="nucleotide sequence ID" value="NZ_JAVKPH010000017.1"/>
</dbReference>
<gene>
    <name evidence="1" type="ORF">RGD00_14305</name>
</gene>
<dbReference type="Proteomes" id="UP001247754">
    <property type="component" value="Unassembled WGS sequence"/>
</dbReference>
<proteinExistence type="predicted"/>
<sequence length="152" mass="16507">MSVIVTDRGFAAEDFGAEIIPLDAIEGRNDIAAVDLPPTADPLALRDLLPGLKLIRVAFPAFSDGRGFTVARRLRAMGYAGRLRAAGHVLADQYTMARRVGFDEVEISDDLAARQPADQWAFRTDWKAHDYQSRLRARLAGSAAAPDIVEGA</sequence>
<organism evidence="1 2">
    <name type="scientific">Ruixingdingia sedimenti</name>
    <dbReference type="NCBI Taxonomy" id="3073604"/>
    <lineage>
        <taxon>Bacteria</taxon>
        <taxon>Pseudomonadati</taxon>
        <taxon>Pseudomonadota</taxon>
        <taxon>Alphaproteobacteria</taxon>
        <taxon>Rhodobacterales</taxon>
        <taxon>Paracoccaceae</taxon>
        <taxon>Ruixingdingia</taxon>
    </lineage>
</organism>
<name>A0ABU1FBG4_9RHOB</name>
<dbReference type="InterPro" id="IPR008318">
    <property type="entry name" value="UCP030820"/>
</dbReference>
<evidence type="ECO:0000313" key="1">
    <source>
        <dbReference type="EMBL" id="MDR5653784.1"/>
    </source>
</evidence>
<comment type="caution">
    <text evidence="1">The sequence shown here is derived from an EMBL/GenBank/DDBJ whole genome shotgun (WGS) entry which is preliminary data.</text>
</comment>
<protein>
    <submittedName>
        <fullName evidence="1">DUF934 domain-containing protein</fullName>
    </submittedName>
</protein>
<evidence type="ECO:0000313" key="2">
    <source>
        <dbReference type="Proteomes" id="UP001247754"/>
    </source>
</evidence>
<dbReference type="Pfam" id="PF06073">
    <property type="entry name" value="DUF934"/>
    <property type="match status" value="1"/>
</dbReference>
<dbReference type="EMBL" id="JAVKPH010000017">
    <property type="protein sequence ID" value="MDR5653784.1"/>
    <property type="molecule type" value="Genomic_DNA"/>
</dbReference>
<reference evidence="1 2" key="1">
    <citation type="submission" date="2023-09" db="EMBL/GenBank/DDBJ databases">
        <title>Xinfangfangia sedmenti sp. nov., isolated the sedment.</title>
        <authorList>
            <person name="Xu L."/>
        </authorList>
    </citation>
    <scope>NUCLEOTIDE SEQUENCE [LARGE SCALE GENOMIC DNA]</scope>
    <source>
        <strain evidence="1 2">LG-4</strain>
    </source>
</reference>
<accession>A0ABU1FBG4</accession>